<accession>A0A1I2KBA4</accession>
<dbReference type="EMBL" id="FONV01000016">
    <property type="protein sequence ID" value="SFF64325.1"/>
    <property type="molecule type" value="Genomic_DNA"/>
</dbReference>
<dbReference type="OrthoDB" id="282301at2"/>
<keyword evidence="2" id="KW-1185">Reference proteome</keyword>
<reference evidence="1 2" key="1">
    <citation type="submission" date="2016-10" db="EMBL/GenBank/DDBJ databases">
        <authorList>
            <person name="de Groot N.N."/>
        </authorList>
    </citation>
    <scope>NUCLEOTIDE SEQUENCE [LARGE SCALE GENOMIC DNA]</scope>
    <source>
        <strain evidence="1 2">DSM 43019</strain>
    </source>
</reference>
<dbReference type="RefSeq" id="WP_093620509.1">
    <property type="nucleotide sequence ID" value="NZ_BOMT01000086.1"/>
</dbReference>
<dbReference type="AlphaFoldDB" id="A0A1I2KBA4"/>
<name>A0A1I2KBA4_9ACTN</name>
<organism evidence="1 2">
    <name type="scientific">Actinoplanes philippinensis</name>
    <dbReference type="NCBI Taxonomy" id="35752"/>
    <lineage>
        <taxon>Bacteria</taxon>
        <taxon>Bacillati</taxon>
        <taxon>Actinomycetota</taxon>
        <taxon>Actinomycetes</taxon>
        <taxon>Micromonosporales</taxon>
        <taxon>Micromonosporaceae</taxon>
        <taxon>Actinoplanes</taxon>
    </lineage>
</organism>
<proteinExistence type="predicted"/>
<protein>
    <submittedName>
        <fullName evidence="1">Uncharacterized protein</fullName>
    </submittedName>
</protein>
<evidence type="ECO:0000313" key="1">
    <source>
        <dbReference type="EMBL" id="SFF64325.1"/>
    </source>
</evidence>
<dbReference type="Proteomes" id="UP000199645">
    <property type="component" value="Unassembled WGS sequence"/>
</dbReference>
<evidence type="ECO:0000313" key="2">
    <source>
        <dbReference type="Proteomes" id="UP000199645"/>
    </source>
</evidence>
<sequence>MMRRCGDRATFAIEVGDFVDPPWLRTVDVWAAGTWVTTDDNTAYVPAFGHAVRSEAVRVRRGDVRSHPFPDRSPEETFRLLDADETGLADDFRCLDWGPTVDNVSARAYRDDDGLVLTFAFWRADHPSPEDLGRVFVVRIPPDDYAGVLEQAADLLSPR</sequence>
<gene>
    <name evidence="1" type="ORF">SAMN05421541_11659</name>
</gene>